<dbReference type="HAMAP" id="MF_01350">
    <property type="entry name" value="NDH1_NuoH"/>
    <property type="match status" value="1"/>
</dbReference>
<feature type="transmembrane region" description="Helical" evidence="9">
    <location>
        <begin position="289"/>
        <end position="306"/>
    </location>
</feature>
<sequence>MSCFFSILVNDVCLLLAVAFFTLLERKVLGYIQLRKGPNKVGYLGIFQPFADAIKLFSKERVQLYSVNFFFFLFSPIFSLFLALALWFLVPSWSSTFVFSYFSVFVFLCISSLSVYSTLFAGWSSNSKYALLGALRAVAQTISYEVSMVLVLLSCVFVVGSFCFFYYGSIQNFFFFVSFVLGPVFVVWLVTVLAETNRAPFDFAEGESELVSGFNIEYGAGAFALLFLAEYGSILVMSVFSSVLFVGGFGFFFLCVFFGGLVSFFILWVRGSLPRMRYDRLMSLTWKSFLPFSLCYLFFAMSLSWLL</sequence>
<dbReference type="InterPro" id="IPR001694">
    <property type="entry name" value="NADH_UbQ_OxRdtase_su1/FPO"/>
</dbReference>
<feature type="transmembrane region" description="Helical" evidence="9">
    <location>
        <begin position="215"/>
        <end position="237"/>
    </location>
</feature>
<dbReference type="AlphaFoldDB" id="X2C9U6"/>
<evidence type="ECO:0000256" key="3">
    <source>
        <dbReference type="ARBA" id="ARBA00021009"/>
    </source>
</evidence>
<comment type="subcellular location">
    <subcellularLocation>
        <location evidence="1">Membrane</location>
        <topology evidence="1">Multi-pass membrane protein</topology>
    </subcellularLocation>
    <subcellularLocation>
        <location evidence="7">Mitochondrion inner membrane</location>
        <topology evidence="7">Multi-pass membrane protein</topology>
    </subcellularLocation>
</comment>
<feature type="transmembrane region" description="Helical" evidence="9">
    <location>
        <begin position="243"/>
        <end position="269"/>
    </location>
</feature>
<feature type="transmembrane region" description="Helical" evidence="9">
    <location>
        <begin position="144"/>
        <end position="167"/>
    </location>
</feature>
<dbReference type="PROSITE" id="PS00668">
    <property type="entry name" value="COMPLEX1_ND1_2"/>
    <property type="match status" value="1"/>
</dbReference>
<gene>
    <name evidence="10" type="primary">nad1</name>
</gene>
<feature type="transmembrane region" description="Helical" evidence="9">
    <location>
        <begin position="64"/>
        <end position="89"/>
    </location>
</feature>
<evidence type="ECO:0000256" key="9">
    <source>
        <dbReference type="SAM" id="Phobius"/>
    </source>
</evidence>
<dbReference type="GO" id="GO:0008137">
    <property type="term" value="F:NADH dehydrogenase (ubiquinone) activity"/>
    <property type="evidence" value="ECO:0007669"/>
    <property type="project" value="UniProtKB-EC"/>
</dbReference>
<evidence type="ECO:0000256" key="1">
    <source>
        <dbReference type="ARBA" id="ARBA00004141"/>
    </source>
</evidence>
<dbReference type="PANTHER" id="PTHR11432:SF3">
    <property type="entry name" value="NADH-UBIQUINONE OXIDOREDUCTASE CHAIN 1"/>
    <property type="match status" value="1"/>
</dbReference>
<keyword evidence="8 10" id="KW-0496">Mitochondrion</keyword>
<organism evidence="10">
    <name type="scientific">Amphiporus formidabilis</name>
    <dbReference type="NCBI Taxonomy" id="187592"/>
    <lineage>
        <taxon>Eukaryota</taxon>
        <taxon>Metazoa</taxon>
        <taxon>Spiralia</taxon>
        <taxon>Lophotrochozoa</taxon>
        <taxon>Nemertea</taxon>
        <taxon>Enopla</taxon>
        <taxon>Hoplonemertea</taxon>
        <taxon>Monostilifera</taxon>
        <taxon>Eumonostilifera</taxon>
        <taxon>Amphiporidae</taxon>
        <taxon>Amphiporus</taxon>
    </lineage>
</organism>
<dbReference type="Pfam" id="PF00146">
    <property type="entry name" value="NADHdh"/>
    <property type="match status" value="1"/>
</dbReference>
<keyword evidence="6 9" id="KW-0472">Membrane</keyword>
<keyword evidence="8" id="KW-0830">Ubiquinone</keyword>
<dbReference type="GO" id="GO:0005743">
    <property type="term" value="C:mitochondrial inner membrane"/>
    <property type="evidence" value="ECO:0007669"/>
    <property type="project" value="UniProtKB-SubCell"/>
</dbReference>
<evidence type="ECO:0000256" key="6">
    <source>
        <dbReference type="ARBA" id="ARBA00023136"/>
    </source>
</evidence>
<dbReference type="GO" id="GO:0009060">
    <property type="term" value="P:aerobic respiration"/>
    <property type="evidence" value="ECO:0007669"/>
    <property type="project" value="TreeGrafter"/>
</dbReference>
<dbReference type="PROSITE" id="PS00667">
    <property type="entry name" value="COMPLEX1_ND1_1"/>
    <property type="match status" value="1"/>
</dbReference>
<proteinExistence type="inferred from homology"/>
<geneLocation type="mitochondrion" evidence="10"/>
<feature type="transmembrane region" description="Helical" evidence="9">
    <location>
        <begin position="173"/>
        <end position="194"/>
    </location>
</feature>
<comment type="catalytic activity">
    <reaction evidence="8">
        <text>a ubiquinone + NADH + 5 H(+)(in) = a ubiquinol + NAD(+) + 4 H(+)(out)</text>
        <dbReference type="Rhea" id="RHEA:29091"/>
        <dbReference type="Rhea" id="RHEA-COMP:9565"/>
        <dbReference type="Rhea" id="RHEA-COMP:9566"/>
        <dbReference type="ChEBI" id="CHEBI:15378"/>
        <dbReference type="ChEBI" id="CHEBI:16389"/>
        <dbReference type="ChEBI" id="CHEBI:17976"/>
        <dbReference type="ChEBI" id="CHEBI:57540"/>
        <dbReference type="ChEBI" id="CHEBI:57945"/>
        <dbReference type="EC" id="7.1.1.2"/>
    </reaction>
</comment>
<evidence type="ECO:0000256" key="5">
    <source>
        <dbReference type="ARBA" id="ARBA00022989"/>
    </source>
</evidence>
<keyword evidence="7" id="KW-0520">NAD</keyword>
<comment type="similarity">
    <text evidence="2 7">Belongs to the complex I subunit 1 family.</text>
</comment>
<feature type="transmembrane region" description="Helical" evidence="9">
    <location>
        <begin position="101"/>
        <end position="123"/>
    </location>
</feature>
<dbReference type="InterPro" id="IPR018086">
    <property type="entry name" value="NADH_UbQ_OxRdtase_su1_CS"/>
</dbReference>
<dbReference type="GO" id="GO:0003954">
    <property type="term" value="F:NADH dehydrogenase activity"/>
    <property type="evidence" value="ECO:0007669"/>
    <property type="project" value="TreeGrafter"/>
</dbReference>
<feature type="transmembrane region" description="Helical" evidence="9">
    <location>
        <begin position="6"/>
        <end position="24"/>
    </location>
</feature>
<evidence type="ECO:0000256" key="2">
    <source>
        <dbReference type="ARBA" id="ARBA00010535"/>
    </source>
</evidence>
<dbReference type="EMBL" id="KC710979">
    <property type="protein sequence ID" value="AGL46761.1"/>
    <property type="molecule type" value="Genomic_DNA"/>
</dbReference>
<name>X2C9U6_9BILA</name>
<evidence type="ECO:0000313" key="10">
    <source>
        <dbReference type="EMBL" id="AGL46761.1"/>
    </source>
</evidence>
<dbReference type="EC" id="7.1.1.2" evidence="8"/>
<evidence type="ECO:0000256" key="4">
    <source>
        <dbReference type="ARBA" id="ARBA00022692"/>
    </source>
</evidence>
<reference evidence="10" key="1">
    <citation type="journal article" date="2014" name="Mol. Biol. Rep.">
        <title>A description of the complete mitochondrial genomes of Amphiporus formidabilis, Prosadenoporus spectaculum and Nipponnemertes punctatula (Nemertea: Hoplonemertea: Monostilifera).</title>
        <authorList>
            <person name="Sun W.Y."/>
            <person name="Sun S.C."/>
        </authorList>
    </citation>
    <scope>NUCLEOTIDE SEQUENCE</scope>
</reference>
<evidence type="ECO:0000256" key="7">
    <source>
        <dbReference type="RuleBase" id="RU000471"/>
    </source>
</evidence>
<keyword evidence="4 7" id="KW-0812">Transmembrane</keyword>
<keyword evidence="5 9" id="KW-1133">Transmembrane helix</keyword>
<evidence type="ECO:0000256" key="8">
    <source>
        <dbReference type="RuleBase" id="RU000473"/>
    </source>
</evidence>
<dbReference type="PANTHER" id="PTHR11432">
    <property type="entry name" value="NADH DEHYDROGENASE SUBUNIT 1"/>
    <property type="match status" value="1"/>
</dbReference>
<accession>X2C9U6</accession>
<protein>
    <recommendedName>
        <fullName evidence="3 8">NADH-ubiquinone oxidoreductase chain 1</fullName>
        <ecNumber evidence="8">7.1.1.2</ecNumber>
    </recommendedName>
</protein>